<proteinExistence type="inferred from homology"/>
<sequence length="333" mass="33056">MVDFDRRAFLVAGTGAVFATLTAVSAGRAAAAPDAGRRVVYSYSGLTPPGELLTKVSQGRVGGVIFFSENISSAAQLAEVTAEFRRAAKGSLTLLTDQEGGQVNRVPGGPSASAKQVGTSADPASAARAQGAAAAAVLGGAGISGDLAPVLGVHRSAGDFLDATQRSFSSDPQVVADCAAAFIRAAQGAGISACAKHFPGLGAAPAGANTDLTTVTVDLPAATLQSVDMAPYTAAIAAGVRMVMPSWAVYPALDAANPAGMSRTILQTHLRGRLGFSGTIITDALEAGALAAYGSTGQRAVAAVRAGADLLCCSARDVAQGDEAAQALARAGL</sequence>
<evidence type="ECO:0000313" key="6">
    <source>
        <dbReference type="EMBL" id="KXP10850.1"/>
    </source>
</evidence>
<name>A0A138AK92_9ACTN</name>
<dbReference type="Proteomes" id="UP000070409">
    <property type="component" value="Unassembled WGS sequence"/>
</dbReference>
<dbReference type="InterPro" id="IPR017853">
    <property type="entry name" value="GH"/>
</dbReference>
<dbReference type="PROSITE" id="PS51318">
    <property type="entry name" value="TAT"/>
    <property type="match status" value="1"/>
</dbReference>
<protein>
    <submittedName>
        <fullName evidence="6">Beta-N-acetylhexosaminidase</fullName>
    </submittedName>
</protein>
<accession>A0A138AK92</accession>
<dbReference type="InterPro" id="IPR001764">
    <property type="entry name" value="Glyco_hydro_3_N"/>
</dbReference>
<organism evidence="6 7">
    <name type="scientific">Tsukamurella pseudospumae</name>
    <dbReference type="NCBI Taxonomy" id="239498"/>
    <lineage>
        <taxon>Bacteria</taxon>
        <taxon>Bacillati</taxon>
        <taxon>Actinomycetota</taxon>
        <taxon>Actinomycetes</taxon>
        <taxon>Mycobacteriales</taxon>
        <taxon>Tsukamurellaceae</taxon>
        <taxon>Tsukamurella</taxon>
    </lineage>
</organism>
<gene>
    <name evidence="6" type="ORF">AXK60_05805</name>
    <name evidence="5" type="ORF">AXK61_08010</name>
</gene>
<reference evidence="7" key="2">
    <citation type="submission" date="2016-02" db="EMBL/GenBank/DDBJ databases">
        <authorList>
            <person name="Wen L."/>
            <person name="He K."/>
            <person name="Yang H."/>
        </authorList>
    </citation>
    <scope>NUCLEOTIDE SEQUENCE [LARGE SCALE GENOMIC DNA]</scope>
    <source>
        <strain evidence="7">JCM 15929</strain>
    </source>
</reference>
<comment type="similarity">
    <text evidence="1">Belongs to the glycosyl hydrolase 3 family.</text>
</comment>
<keyword evidence="8" id="KW-1185">Reference proteome</keyword>
<dbReference type="PANTHER" id="PTHR30480">
    <property type="entry name" value="BETA-HEXOSAMINIDASE-RELATED"/>
    <property type="match status" value="1"/>
</dbReference>
<evidence type="ECO:0000313" key="7">
    <source>
        <dbReference type="Proteomes" id="UP000070258"/>
    </source>
</evidence>
<keyword evidence="3" id="KW-0326">Glycosidase</keyword>
<reference evidence="5 8" key="3">
    <citation type="submission" date="2016-02" db="EMBL/GenBank/DDBJ databases">
        <authorList>
            <person name="Teng J.L."/>
            <person name="Tang Y."/>
            <person name="Huang Y."/>
            <person name="Guo F."/>
            <person name="Wei W."/>
            <person name="Chen J.H."/>
            <person name="Wong S.Y."/>
            <person name="Lau S.K."/>
            <person name="Woo P.C."/>
        </authorList>
    </citation>
    <scope>NUCLEOTIDE SEQUENCE [LARGE SCALE GENOMIC DNA]</scope>
    <source>
        <strain evidence="5 8">JCM 13375</strain>
    </source>
</reference>
<dbReference type="GO" id="GO:0004553">
    <property type="term" value="F:hydrolase activity, hydrolyzing O-glycosyl compounds"/>
    <property type="evidence" value="ECO:0007669"/>
    <property type="project" value="InterPro"/>
</dbReference>
<evidence type="ECO:0000313" key="8">
    <source>
        <dbReference type="Proteomes" id="UP000070409"/>
    </source>
</evidence>
<evidence type="ECO:0000313" key="5">
    <source>
        <dbReference type="EMBL" id="KXO90599.1"/>
    </source>
</evidence>
<dbReference type="RefSeq" id="WP_068571077.1">
    <property type="nucleotide sequence ID" value="NZ_LSRE01000048.1"/>
</dbReference>
<reference evidence="6" key="1">
    <citation type="submission" date="2016-02" db="EMBL/GenBank/DDBJ databases">
        <authorList>
            <person name="Teng J.L."/>
            <person name="Yang Y."/>
            <person name="Huang Y."/>
            <person name="Guo F."/>
            <person name="Wei W."/>
            <person name="Chen J.H."/>
            <person name="Wong S.Y."/>
            <person name="Lau S.K."/>
            <person name="Woo P.C."/>
        </authorList>
    </citation>
    <scope>NUCLEOTIDE SEQUENCE</scope>
    <source>
        <strain evidence="6">JCM 15929</strain>
    </source>
</reference>
<dbReference type="STRING" id="239498.AXK60_05805"/>
<dbReference type="EMBL" id="LSRF01000023">
    <property type="protein sequence ID" value="KXP10850.1"/>
    <property type="molecule type" value="Genomic_DNA"/>
</dbReference>
<evidence type="ECO:0000256" key="2">
    <source>
        <dbReference type="ARBA" id="ARBA00022801"/>
    </source>
</evidence>
<evidence type="ECO:0000256" key="3">
    <source>
        <dbReference type="ARBA" id="ARBA00023295"/>
    </source>
</evidence>
<keyword evidence="2" id="KW-0378">Hydrolase</keyword>
<dbReference type="Pfam" id="PF00933">
    <property type="entry name" value="Glyco_hydro_3"/>
    <property type="match status" value="1"/>
</dbReference>
<dbReference type="GO" id="GO:0005975">
    <property type="term" value="P:carbohydrate metabolic process"/>
    <property type="evidence" value="ECO:0007669"/>
    <property type="project" value="InterPro"/>
</dbReference>
<feature type="domain" description="Glycoside hydrolase family 3 N-terminal" evidence="4">
    <location>
        <begin position="54"/>
        <end position="320"/>
    </location>
</feature>
<dbReference type="SUPFAM" id="SSF51445">
    <property type="entry name" value="(Trans)glycosidases"/>
    <property type="match status" value="1"/>
</dbReference>
<dbReference type="InterPro" id="IPR050226">
    <property type="entry name" value="NagZ_Beta-hexosaminidase"/>
</dbReference>
<dbReference type="GO" id="GO:0009254">
    <property type="term" value="P:peptidoglycan turnover"/>
    <property type="evidence" value="ECO:0007669"/>
    <property type="project" value="TreeGrafter"/>
</dbReference>
<dbReference type="PANTHER" id="PTHR30480:SF14">
    <property type="entry name" value="HYDROLASE, PUTATIVE (AFU_ORTHOLOGUE AFUA_4G13770)-RELATED"/>
    <property type="match status" value="1"/>
</dbReference>
<evidence type="ECO:0000256" key="1">
    <source>
        <dbReference type="ARBA" id="ARBA00005336"/>
    </source>
</evidence>
<evidence type="ECO:0000259" key="4">
    <source>
        <dbReference type="Pfam" id="PF00933"/>
    </source>
</evidence>
<comment type="caution">
    <text evidence="6">The sequence shown here is derived from an EMBL/GenBank/DDBJ whole genome shotgun (WGS) entry which is preliminary data.</text>
</comment>
<dbReference type="Proteomes" id="UP000070258">
    <property type="component" value="Unassembled WGS sequence"/>
</dbReference>
<dbReference type="InterPro" id="IPR036962">
    <property type="entry name" value="Glyco_hydro_3_N_sf"/>
</dbReference>
<dbReference type="InterPro" id="IPR006311">
    <property type="entry name" value="TAT_signal"/>
</dbReference>
<dbReference type="AlphaFoldDB" id="A0A138AK92"/>
<dbReference type="EMBL" id="LSRE01000048">
    <property type="protein sequence ID" value="KXO90599.1"/>
    <property type="molecule type" value="Genomic_DNA"/>
</dbReference>
<dbReference type="Gene3D" id="3.20.20.300">
    <property type="entry name" value="Glycoside hydrolase, family 3, N-terminal domain"/>
    <property type="match status" value="1"/>
</dbReference>